<dbReference type="GO" id="GO:0006465">
    <property type="term" value="P:signal peptide processing"/>
    <property type="evidence" value="ECO:0007669"/>
    <property type="project" value="InterPro"/>
</dbReference>
<evidence type="ECO:0000256" key="1">
    <source>
        <dbReference type="ARBA" id="ARBA00000677"/>
    </source>
</evidence>
<proteinExistence type="inferred from homology"/>
<evidence type="ECO:0000256" key="3">
    <source>
        <dbReference type="ARBA" id="ARBA00013208"/>
    </source>
</evidence>
<evidence type="ECO:0000313" key="6">
    <source>
        <dbReference type="EMBL" id="GAF83799.1"/>
    </source>
</evidence>
<dbReference type="InterPro" id="IPR019533">
    <property type="entry name" value="Peptidase_S26"/>
</dbReference>
<evidence type="ECO:0000256" key="2">
    <source>
        <dbReference type="ARBA" id="ARBA00009370"/>
    </source>
</evidence>
<sequence length="113" mass="12663">FIHSPRRGDVVIIDMPGEKESLVKRAVALPGETVAVQDGQVFINGQPLEEPWVTHQGGMDYPPTRVPPHHVFVLGDNRKESRDSRFFGAVPVGQVGGWVRFTVWPLDRIGRIR</sequence>
<dbReference type="NCBIfam" id="TIGR02227">
    <property type="entry name" value="sigpep_I_bact"/>
    <property type="match status" value="1"/>
</dbReference>
<dbReference type="EC" id="3.4.21.89" evidence="3"/>
<dbReference type="PANTHER" id="PTHR43390:SF1">
    <property type="entry name" value="CHLOROPLAST PROCESSING PEPTIDASE"/>
    <property type="match status" value="1"/>
</dbReference>
<dbReference type="EMBL" id="BARS01004819">
    <property type="protein sequence ID" value="GAF83799.1"/>
    <property type="molecule type" value="Genomic_DNA"/>
</dbReference>
<dbReference type="SUPFAM" id="SSF51306">
    <property type="entry name" value="LexA/Signal peptidase"/>
    <property type="match status" value="1"/>
</dbReference>
<dbReference type="PANTHER" id="PTHR43390">
    <property type="entry name" value="SIGNAL PEPTIDASE I"/>
    <property type="match status" value="1"/>
</dbReference>
<dbReference type="GO" id="GO:0004252">
    <property type="term" value="F:serine-type endopeptidase activity"/>
    <property type="evidence" value="ECO:0007669"/>
    <property type="project" value="InterPro"/>
</dbReference>
<gene>
    <name evidence="6" type="ORF">S01H1_09433</name>
</gene>
<dbReference type="PRINTS" id="PR00727">
    <property type="entry name" value="LEADERPTASE"/>
</dbReference>
<protein>
    <recommendedName>
        <fullName evidence="3">signal peptidase I</fullName>
        <ecNumber evidence="3">3.4.21.89</ecNumber>
    </recommendedName>
</protein>
<feature type="domain" description="Peptidase S26" evidence="5">
    <location>
        <begin position="3"/>
        <end position="104"/>
    </location>
</feature>
<comment type="similarity">
    <text evidence="2">Belongs to the peptidase S26 family.</text>
</comment>
<dbReference type="InterPro" id="IPR000223">
    <property type="entry name" value="Pept_S26A_signal_pept_1"/>
</dbReference>
<dbReference type="InterPro" id="IPR019757">
    <property type="entry name" value="Pept_S26A_signal_pept_1_Lys-AS"/>
</dbReference>
<comment type="catalytic activity">
    <reaction evidence="1">
        <text>Cleavage of hydrophobic, N-terminal signal or leader sequences from secreted and periplasmic proteins.</text>
        <dbReference type="EC" id="3.4.21.89"/>
    </reaction>
</comment>
<reference evidence="6" key="1">
    <citation type="journal article" date="2014" name="Front. Microbiol.">
        <title>High frequency of phylogenetically diverse reductive dehalogenase-homologous genes in deep subseafloor sedimentary metagenomes.</title>
        <authorList>
            <person name="Kawai M."/>
            <person name="Futagami T."/>
            <person name="Toyoda A."/>
            <person name="Takaki Y."/>
            <person name="Nishi S."/>
            <person name="Hori S."/>
            <person name="Arai W."/>
            <person name="Tsubouchi T."/>
            <person name="Morono Y."/>
            <person name="Uchiyama I."/>
            <person name="Ito T."/>
            <person name="Fujiyama A."/>
            <person name="Inagaki F."/>
            <person name="Takami H."/>
        </authorList>
    </citation>
    <scope>NUCLEOTIDE SEQUENCE</scope>
    <source>
        <strain evidence="6">Expedition CK06-06</strain>
    </source>
</reference>
<comment type="caution">
    <text evidence="6">The sequence shown here is derived from an EMBL/GenBank/DDBJ whole genome shotgun (WGS) entry which is preliminary data.</text>
</comment>
<evidence type="ECO:0000259" key="5">
    <source>
        <dbReference type="Pfam" id="PF10502"/>
    </source>
</evidence>
<feature type="non-terminal residue" evidence="6">
    <location>
        <position position="1"/>
    </location>
</feature>
<dbReference type="PROSITE" id="PS00760">
    <property type="entry name" value="SPASE_I_2"/>
    <property type="match status" value="1"/>
</dbReference>
<name>X0SRV6_9ZZZZ</name>
<organism evidence="6">
    <name type="scientific">marine sediment metagenome</name>
    <dbReference type="NCBI Taxonomy" id="412755"/>
    <lineage>
        <taxon>unclassified sequences</taxon>
        <taxon>metagenomes</taxon>
        <taxon>ecological metagenomes</taxon>
    </lineage>
</organism>
<accession>X0SRV6</accession>
<dbReference type="GO" id="GO:0016020">
    <property type="term" value="C:membrane"/>
    <property type="evidence" value="ECO:0007669"/>
    <property type="project" value="InterPro"/>
</dbReference>
<dbReference type="InterPro" id="IPR019758">
    <property type="entry name" value="Pept_S26A_signal_pept_1_CS"/>
</dbReference>
<dbReference type="CDD" id="cd06530">
    <property type="entry name" value="S26_SPase_I"/>
    <property type="match status" value="1"/>
</dbReference>
<evidence type="ECO:0000256" key="4">
    <source>
        <dbReference type="ARBA" id="ARBA00022801"/>
    </source>
</evidence>
<dbReference type="GO" id="GO:0009003">
    <property type="term" value="F:signal peptidase activity"/>
    <property type="evidence" value="ECO:0007669"/>
    <property type="project" value="UniProtKB-EC"/>
</dbReference>
<dbReference type="InterPro" id="IPR036286">
    <property type="entry name" value="LexA/Signal_pep-like_sf"/>
</dbReference>
<dbReference type="PROSITE" id="PS00761">
    <property type="entry name" value="SPASE_I_3"/>
    <property type="match status" value="1"/>
</dbReference>
<dbReference type="Pfam" id="PF10502">
    <property type="entry name" value="Peptidase_S26"/>
    <property type="match status" value="1"/>
</dbReference>
<dbReference type="AlphaFoldDB" id="X0SRV6"/>
<keyword evidence="4" id="KW-0378">Hydrolase</keyword>
<dbReference type="Gene3D" id="2.10.109.10">
    <property type="entry name" value="Umud Fragment, subunit A"/>
    <property type="match status" value="1"/>
</dbReference>